<comment type="caution">
    <text evidence="1">The sequence shown here is derived from an EMBL/GenBank/DDBJ whole genome shotgun (WGS) entry which is preliminary data.</text>
</comment>
<reference evidence="1 2" key="1">
    <citation type="journal article" date="2019" name="Front. Microbiol.">
        <title>Ammonia Oxidation by the Arctic Terrestrial Thaumarchaeote Candidatus Nitrosocosmicus arcticus Is Stimulated by Increasing Temperatures.</title>
        <authorList>
            <person name="Alves R.J.E."/>
            <person name="Kerou M."/>
            <person name="Zappe A."/>
            <person name="Bittner R."/>
            <person name="Abby S.S."/>
            <person name="Schmidt H.A."/>
            <person name="Pfeifer K."/>
            <person name="Schleper C."/>
        </authorList>
    </citation>
    <scope>NUCLEOTIDE SEQUENCE [LARGE SCALE GENOMIC DNA]</scope>
    <source>
        <strain evidence="1 2">Kfb</strain>
    </source>
</reference>
<dbReference type="RefSeq" id="WP_144731948.1">
    <property type="nucleotide sequence ID" value="NZ_ML675585.1"/>
</dbReference>
<dbReference type="Proteomes" id="UP000315289">
    <property type="component" value="Unassembled WGS sequence"/>
</dbReference>
<organism evidence="1 2">
    <name type="scientific">Candidatus Nitrosocosmicus arcticus</name>
    <dbReference type="NCBI Taxonomy" id="2035267"/>
    <lineage>
        <taxon>Archaea</taxon>
        <taxon>Nitrososphaerota</taxon>
        <taxon>Nitrososphaeria</taxon>
        <taxon>Nitrososphaerales</taxon>
        <taxon>Nitrososphaeraceae</taxon>
        <taxon>Candidatus Nitrosocosmicus</taxon>
    </lineage>
</organism>
<evidence type="ECO:0000313" key="2">
    <source>
        <dbReference type="Proteomes" id="UP000315289"/>
    </source>
</evidence>
<gene>
    <name evidence="1" type="ORF">NARC_90099</name>
</gene>
<dbReference type="AlphaFoldDB" id="A0A557SUC0"/>
<sequence length="63" mass="7220">MYSLVKYVYKDDGKVDSFGFTINKENLKILKAMIDVVLIADDKSDNNKKVKTPLAYRISMFSP</sequence>
<protein>
    <submittedName>
        <fullName evidence="1">Uncharacterized protein</fullName>
    </submittedName>
</protein>
<proteinExistence type="predicted"/>
<name>A0A557SUC0_9ARCH</name>
<accession>A0A557SUC0</accession>
<keyword evidence="2" id="KW-1185">Reference proteome</keyword>
<evidence type="ECO:0000313" key="1">
    <source>
        <dbReference type="EMBL" id="TVP40193.1"/>
    </source>
</evidence>
<dbReference type="EMBL" id="VOAH01000009">
    <property type="protein sequence ID" value="TVP40193.1"/>
    <property type="molecule type" value="Genomic_DNA"/>
</dbReference>